<keyword evidence="8" id="KW-0812">Transmembrane</keyword>
<organism evidence="10 11">
    <name type="scientific">Desulforamulus hydrothermalis Lam5 = DSM 18033</name>
    <dbReference type="NCBI Taxonomy" id="1121428"/>
    <lineage>
        <taxon>Bacteria</taxon>
        <taxon>Bacillati</taxon>
        <taxon>Bacillota</taxon>
        <taxon>Clostridia</taxon>
        <taxon>Eubacteriales</taxon>
        <taxon>Peptococcaceae</taxon>
        <taxon>Desulforamulus</taxon>
    </lineage>
</organism>
<feature type="region of interest" description="Disordered" evidence="7">
    <location>
        <begin position="242"/>
        <end position="262"/>
    </location>
</feature>
<dbReference type="Gene3D" id="3.10.50.40">
    <property type="match status" value="1"/>
</dbReference>
<dbReference type="Gene3D" id="1.10.4030.10">
    <property type="entry name" value="Porin chaperone SurA, peptide-binding domain"/>
    <property type="match status" value="1"/>
</dbReference>
<dbReference type="PANTHER" id="PTHR47245">
    <property type="entry name" value="PEPTIDYLPROLYL ISOMERASE"/>
    <property type="match status" value="1"/>
</dbReference>
<gene>
    <name evidence="10" type="ORF">DESHY_40175</name>
</gene>
<evidence type="ECO:0000256" key="6">
    <source>
        <dbReference type="PROSITE-ProRule" id="PRU00278"/>
    </source>
</evidence>
<dbReference type="STRING" id="1121428.DESHY_40175"/>
<dbReference type="EMBL" id="CAOS01000011">
    <property type="protein sequence ID" value="CCO08625.1"/>
    <property type="molecule type" value="Genomic_DNA"/>
</dbReference>
<evidence type="ECO:0000259" key="9">
    <source>
        <dbReference type="PROSITE" id="PS50198"/>
    </source>
</evidence>
<dbReference type="InterPro" id="IPR027304">
    <property type="entry name" value="Trigger_fact/SurA_dom_sf"/>
</dbReference>
<accession>K8DZW5</accession>
<evidence type="ECO:0000256" key="1">
    <source>
        <dbReference type="ARBA" id="ARBA00000971"/>
    </source>
</evidence>
<dbReference type="InterPro" id="IPR046357">
    <property type="entry name" value="PPIase_dom_sf"/>
</dbReference>
<dbReference type="SUPFAM" id="SSF109998">
    <property type="entry name" value="Triger factor/SurA peptide-binding domain-like"/>
    <property type="match status" value="1"/>
</dbReference>
<dbReference type="InterPro" id="IPR050245">
    <property type="entry name" value="PrsA_foldase"/>
</dbReference>
<dbReference type="eggNOG" id="COG0760">
    <property type="taxonomic scope" value="Bacteria"/>
</dbReference>
<evidence type="ECO:0000256" key="5">
    <source>
        <dbReference type="ARBA" id="ARBA00023235"/>
    </source>
</evidence>
<keyword evidence="8" id="KW-0472">Membrane</keyword>
<feature type="transmembrane region" description="Helical" evidence="8">
    <location>
        <begin position="18"/>
        <end position="35"/>
    </location>
</feature>
<evidence type="ECO:0000256" key="3">
    <source>
        <dbReference type="ARBA" id="ARBA00022729"/>
    </source>
</evidence>
<protein>
    <recommendedName>
        <fullName evidence="2">peptidylprolyl isomerase</fullName>
        <ecNumber evidence="2">5.2.1.8</ecNumber>
    </recommendedName>
</protein>
<dbReference type="PANTHER" id="PTHR47245:SF1">
    <property type="entry name" value="FOLDASE PROTEIN PRSA"/>
    <property type="match status" value="1"/>
</dbReference>
<dbReference type="AlphaFoldDB" id="K8DZW5"/>
<evidence type="ECO:0000313" key="11">
    <source>
        <dbReference type="Proteomes" id="UP000009315"/>
    </source>
</evidence>
<sequence length="354" mass="39452">MYNGGIMQKGDIVVKNKLFYGGLMLLFSLVLFVAGCANNKANVVAVVNGQEITRQELDKQVNAAAKQFGIDLQNQEFKDMKEQIEQNILEEMIQQKLIIQEAEKQKLLPAKEEVDQELKKIKDSLGKEEDFKKALAEANMTEQNVRDNIVLRQAYSKLFEKVTADVKKPTEEDIINFYNQHKDQEPIGTPERLEVKHILFAVDSRLPNVPKRTDQEALAAAKLALAEVTQKGRDFAAVAREVSDDPGTKESGGSYTIDRGAGTTDPAFEKAAAALKPGEITKEPVKSAYGYHLIKLEKILPASQKPLAEVKDDIAYQLESKAKQDKFSQFMDDLRKNAAIENKLAPKTGDSAKK</sequence>
<keyword evidence="8" id="KW-1133">Transmembrane helix</keyword>
<keyword evidence="11" id="KW-1185">Reference proteome</keyword>
<dbReference type="Proteomes" id="UP000009315">
    <property type="component" value="Unassembled WGS sequence"/>
</dbReference>
<name>K8DZW5_9FIRM</name>
<proteinExistence type="predicted"/>
<evidence type="ECO:0000256" key="7">
    <source>
        <dbReference type="SAM" id="MobiDB-lite"/>
    </source>
</evidence>
<comment type="catalytic activity">
    <reaction evidence="1">
        <text>[protein]-peptidylproline (omega=180) = [protein]-peptidylproline (omega=0)</text>
        <dbReference type="Rhea" id="RHEA:16237"/>
        <dbReference type="Rhea" id="RHEA-COMP:10747"/>
        <dbReference type="Rhea" id="RHEA-COMP:10748"/>
        <dbReference type="ChEBI" id="CHEBI:83833"/>
        <dbReference type="ChEBI" id="CHEBI:83834"/>
        <dbReference type="EC" id="5.2.1.8"/>
    </reaction>
</comment>
<comment type="caution">
    <text evidence="10">The sequence shown here is derived from an EMBL/GenBank/DDBJ whole genome shotgun (WGS) entry which is preliminary data.</text>
</comment>
<dbReference type="EC" id="5.2.1.8" evidence="2"/>
<dbReference type="InterPro" id="IPR000297">
    <property type="entry name" value="PPIase_PpiC"/>
</dbReference>
<keyword evidence="3" id="KW-0732">Signal</keyword>
<feature type="domain" description="PpiC" evidence="9">
    <location>
        <begin position="190"/>
        <end position="298"/>
    </location>
</feature>
<dbReference type="SUPFAM" id="SSF54534">
    <property type="entry name" value="FKBP-like"/>
    <property type="match status" value="1"/>
</dbReference>
<dbReference type="GO" id="GO:0003755">
    <property type="term" value="F:peptidyl-prolyl cis-trans isomerase activity"/>
    <property type="evidence" value="ECO:0007669"/>
    <property type="project" value="UniProtKB-KW"/>
</dbReference>
<evidence type="ECO:0000313" key="10">
    <source>
        <dbReference type="EMBL" id="CCO08625.1"/>
    </source>
</evidence>
<evidence type="ECO:0000256" key="2">
    <source>
        <dbReference type="ARBA" id="ARBA00013194"/>
    </source>
</evidence>
<reference evidence="10 11" key="1">
    <citation type="journal article" date="2013" name="Genome Announc.">
        <title>Genome Sequence of the Sulfate-Reducing Bacterium Desulfotomaculum hydrothermale Lam5(T).</title>
        <authorList>
            <person name="Amin O."/>
            <person name="Fardeau M.L."/>
            <person name="Valette O."/>
            <person name="Hirschler-Rea A."/>
            <person name="Barbe V."/>
            <person name="Medigue C."/>
            <person name="Vacherie B."/>
            <person name="Ollivier B."/>
            <person name="Bertin P.N."/>
            <person name="Dolla A."/>
        </authorList>
    </citation>
    <scope>NUCLEOTIDE SEQUENCE [LARGE SCALE GENOMIC DNA]</scope>
    <source>
        <strain evidence="11">Lam5 / DSM 18033</strain>
    </source>
</reference>
<dbReference type="PROSITE" id="PS50198">
    <property type="entry name" value="PPIC_PPIASE_2"/>
    <property type="match status" value="1"/>
</dbReference>
<dbReference type="Pfam" id="PF13624">
    <property type="entry name" value="SurA_N_3"/>
    <property type="match status" value="1"/>
</dbReference>
<evidence type="ECO:0000256" key="8">
    <source>
        <dbReference type="SAM" id="Phobius"/>
    </source>
</evidence>
<dbReference type="Pfam" id="PF00639">
    <property type="entry name" value="Rotamase"/>
    <property type="match status" value="1"/>
</dbReference>
<keyword evidence="5 6" id="KW-0413">Isomerase</keyword>
<keyword evidence="4 6" id="KW-0697">Rotamase</keyword>
<evidence type="ECO:0000256" key="4">
    <source>
        <dbReference type="ARBA" id="ARBA00023110"/>
    </source>
</evidence>